<feature type="region of interest" description="Disordered" evidence="3">
    <location>
        <begin position="24"/>
        <end position="72"/>
    </location>
</feature>
<gene>
    <name evidence="6" type="ORF">ABVT11_06940</name>
</gene>
<sequence>MKQLSTLIAALLLAVGISACGGGGGSGGDAGSPATSSASSSKASSSASVSSGNASSASSSGATSSSSSSSSAASSSATTAITIHMLGDSTMTTYTDDRRPQYGWGEKFGQFFNASVTIRNWAAGGRSSRSFFYETGKWDSASAAIQAGDYVIIQFGHNDQKYGTTDSTGPYSTYGTYAFCSDPAVTDGEACTGGTDVVDSTTTREEHSYYQFLKRYVTAVQAKGAHPVLMTPIVRRYISNGAVTAEGQHDLSAVTKSGESNPRGSYTAAMKAVASKYSVPIIDITAGTKALVESLGSGAVVTPNLYYPDDTHLNGLYATLVAKMAIDGLKSQGLLASYMTSAPAVASSVSSLSFANTYSGSTTTLFANVSGYDLSPAAGTASLTAPTGFKLSLDQTTWSSTLDISYTGGSFNKTVYVRFEPAAAQAYSGTVGVTVAGSALASLSVSGTGLATVGGSASTALWAMLDNSLAGTPTGSVSVSDAVLGSGITVGSLTNGVVGSTTYTGRVNRYSAVGVTAADATRYVEFSVAPTSGTLTVTGFSAYLGGSGGSGVYADIVYSTDGFASATTLASKINPPNNGSSAGYVMTQFSYPGLAIAVPAGQKLSVRFYPYYKDATSTSKFLSMANVLIEGSVQ</sequence>
<feature type="chain" id="PRO_5045532203" evidence="4">
    <location>
        <begin position="22"/>
        <end position="634"/>
    </location>
</feature>
<protein>
    <submittedName>
        <fullName evidence="6">Rhamnogalacturonan acetylesterase</fullName>
    </submittedName>
</protein>
<comment type="caution">
    <text evidence="6">The sequence shown here is derived from an EMBL/GenBank/DDBJ whole genome shotgun (WGS) entry which is preliminary data.</text>
</comment>
<evidence type="ECO:0000256" key="3">
    <source>
        <dbReference type="SAM" id="MobiDB-lite"/>
    </source>
</evidence>
<organism evidence="6 7">
    <name type="scientific">Uliginosibacterium paludis</name>
    <dbReference type="NCBI Taxonomy" id="1615952"/>
    <lineage>
        <taxon>Bacteria</taxon>
        <taxon>Pseudomonadati</taxon>
        <taxon>Pseudomonadota</taxon>
        <taxon>Betaproteobacteria</taxon>
        <taxon>Rhodocyclales</taxon>
        <taxon>Zoogloeaceae</taxon>
        <taxon>Uliginosibacterium</taxon>
    </lineage>
</organism>
<dbReference type="CDD" id="cd01821">
    <property type="entry name" value="Rhamnogalacturan_acetylesterase_like"/>
    <property type="match status" value="1"/>
</dbReference>
<dbReference type="InterPro" id="IPR037459">
    <property type="entry name" value="RhgT-like"/>
</dbReference>
<evidence type="ECO:0000313" key="7">
    <source>
        <dbReference type="Proteomes" id="UP001548590"/>
    </source>
</evidence>
<dbReference type="Gene3D" id="3.40.50.1110">
    <property type="entry name" value="SGNH hydrolase"/>
    <property type="match status" value="1"/>
</dbReference>
<feature type="compositionally biased region" description="Low complexity" evidence="3">
    <location>
        <begin position="31"/>
        <end position="72"/>
    </location>
</feature>
<dbReference type="EMBL" id="JBEWLZ010000003">
    <property type="protein sequence ID" value="MET1489558.1"/>
    <property type="molecule type" value="Genomic_DNA"/>
</dbReference>
<dbReference type="InterPro" id="IPR013830">
    <property type="entry name" value="SGNH_hydro"/>
</dbReference>
<reference evidence="6 7" key="1">
    <citation type="submission" date="2024-07" db="EMBL/GenBank/DDBJ databases">
        <title>Uliginosibacterium paludis KCTC:42655.</title>
        <authorList>
            <person name="Kim M.K."/>
        </authorList>
    </citation>
    <scope>NUCLEOTIDE SEQUENCE [LARGE SCALE GENOMIC DNA]</scope>
    <source>
        <strain evidence="6 7">KCTC 42655</strain>
    </source>
</reference>
<keyword evidence="7" id="KW-1185">Reference proteome</keyword>
<name>A0ABV2CNW0_9RHOO</name>
<dbReference type="Pfam" id="PF13472">
    <property type="entry name" value="Lipase_GDSL_2"/>
    <property type="match status" value="1"/>
</dbReference>
<dbReference type="RefSeq" id="WP_345925265.1">
    <property type="nucleotide sequence ID" value="NZ_JBDIVF010000002.1"/>
</dbReference>
<evidence type="ECO:0000256" key="2">
    <source>
        <dbReference type="ARBA" id="ARBA00022801"/>
    </source>
</evidence>
<dbReference type="SUPFAM" id="SSF52266">
    <property type="entry name" value="SGNH hydrolase"/>
    <property type="match status" value="1"/>
</dbReference>
<proteinExistence type="inferred from homology"/>
<keyword evidence="2" id="KW-0378">Hydrolase</keyword>
<dbReference type="InterPro" id="IPR036514">
    <property type="entry name" value="SGNH_hydro_sf"/>
</dbReference>
<evidence type="ECO:0000259" key="5">
    <source>
        <dbReference type="Pfam" id="PF13472"/>
    </source>
</evidence>
<dbReference type="PANTHER" id="PTHR43695:SF1">
    <property type="entry name" value="RHAMNOGALACTURONAN ACETYLESTERASE"/>
    <property type="match status" value="1"/>
</dbReference>
<accession>A0ABV2CNW0</accession>
<comment type="similarity">
    <text evidence="1">Belongs to the 'GDSL' lipolytic enzyme family.</text>
</comment>
<feature type="domain" description="SGNH hydrolase-type esterase" evidence="5">
    <location>
        <begin position="86"/>
        <end position="314"/>
    </location>
</feature>
<evidence type="ECO:0000313" key="6">
    <source>
        <dbReference type="EMBL" id="MET1489558.1"/>
    </source>
</evidence>
<dbReference type="PROSITE" id="PS51257">
    <property type="entry name" value="PROKAR_LIPOPROTEIN"/>
    <property type="match status" value="1"/>
</dbReference>
<feature type="signal peptide" evidence="4">
    <location>
        <begin position="1"/>
        <end position="21"/>
    </location>
</feature>
<keyword evidence="4" id="KW-0732">Signal</keyword>
<dbReference type="PANTHER" id="PTHR43695">
    <property type="entry name" value="PUTATIVE (AFU_ORTHOLOGUE AFUA_2G17250)-RELATED"/>
    <property type="match status" value="1"/>
</dbReference>
<evidence type="ECO:0000256" key="1">
    <source>
        <dbReference type="ARBA" id="ARBA00008668"/>
    </source>
</evidence>
<dbReference type="Proteomes" id="UP001548590">
    <property type="component" value="Unassembled WGS sequence"/>
</dbReference>
<evidence type="ECO:0000256" key="4">
    <source>
        <dbReference type="SAM" id="SignalP"/>
    </source>
</evidence>